<reference evidence="3" key="1">
    <citation type="submission" date="2022-11" db="UniProtKB">
        <authorList>
            <consortium name="WormBaseParasite"/>
        </authorList>
    </citation>
    <scope>IDENTIFICATION</scope>
</reference>
<evidence type="ECO:0000313" key="3">
    <source>
        <dbReference type="WBParaSite" id="PSAMB.scaffold2014size26019.g15949.t1"/>
    </source>
</evidence>
<dbReference type="AlphaFoldDB" id="A0A914VHY3"/>
<evidence type="ECO:0000313" key="2">
    <source>
        <dbReference type="Proteomes" id="UP000887566"/>
    </source>
</evidence>
<proteinExistence type="predicted"/>
<dbReference type="Proteomes" id="UP000887566">
    <property type="component" value="Unplaced"/>
</dbReference>
<dbReference type="WBParaSite" id="PSAMB.scaffold2014size26019.g15949.t1">
    <property type="protein sequence ID" value="PSAMB.scaffold2014size26019.g15949.t1"/>
    <property type="gene ID" value="PSAMB.scaffold2014size26019.g15949"/>
</dbReference>
<protein>
    <submittedName>
        <fullName evidence="3">Uncharacterized protein</fullName>
    </submittedName>
</protein>
<name>A0A914VHY3_9BILA</name>
<accession>A0A914VHY3</accession>
<evidence type="ECO:0000256" key="1">
    <source>
        <dbReference type="SAM" id="MobiDB-lite"/>
    </source>
</evidence>
<organism evidence="2 3">
    <name type="scientific">Plectus sambesii</name>
    <dbReference type="NCBI Taxonomy" id="2011161"/>
    <lineage>
        <taxon>Eukaryota</taxon>
        <taxon>Metazoa</taxon>
        <taxon>Ecdysozoa</taxon>
        <taxon>Nematoda</taxon>
        <taxon>Chromadorea</taxon>
        <taxon>Plectida</taxon>
        <taxon>Plectina</taxon>
        <taxon>Plectoidea</taxon>
        <taxon>Plectidae</taxon>
        <taxon>Plectus</taxon>
    </lineage>
</organism>
<feature type="compositionally biased region" description="Basic and acidic residues" evidence="1">
    <location>
        <begin position="43"/>
        <end position="73"/>
    </location>
</feature>
<sequence>MRVADNLKQRQSPQISLIEELNALFGRSATNSRLASSVSPGNEKPKEDTIAQKQLRDEDGQRKGSIKELKDKNAASTSFVSTTNLLPPPPSNPPKETKKVVIIAEKKSRRKNALTRRDHRCNDHIWMSLSCKNYSYGKSAKCMVRVVLRELDQFQCPCNCVNDSY</sequence>
<feature type="region of interest" description="Disordered" evidence="1">
    <location>
        <begin position="32"/>
        <end position="97"/>
    </location>
</feature>
<keyword evidence="2" id="KW-1185">Reference proteome</keyword>